<evidence type="ECO:0000256" key="1">
    <source>
        <dbReference type="ARBA" id="ARBA00006738"/>
    </source>
</evidence>
<dbReference type="InterPro" id="IPR011856">
    <property type="entry name" value="tRNA_endonuc-like_dom_sf"/>
</dbReference>
<evidence type="ECO:0000256" key="2">
    <source>
        <dbReference type="HAMAP-Rule" id="MF_00048"/>
    </source>
</evidence>
<dbReference type="PANTHER" id="PTHR34039:SF1">
    <property type="entry name" value="UPF0102 PROTEIN YRAN"/>
    <property type="match status" value="1"/>
</dbReference>
<organism evidence="3 4">
    <name type="scientific">Okeanomitos corallinicola TIOX110</name>
    <dbReference type="NCBI Taxonomy" id="3133117"/>
    <lineage>
        <taxon>Bacteria</taxon>
        <taxon>Bacillati</taxon>
        <taxon>Cyanobacteriota</taxon>
        <taxon>Cyanophyceae</taxon>
        <taxon>Nostocales</taxon>
        <taxon>Aphanizomenonaceae</taxon>
        <taxon>Okeanomitos</taxon>
    </lineage>
</organism>
<dbReference type="EMBL" id="CP150886">
    <property type="protein sequence ID" value="WZB87436.1"/>
    <property type="molecule type" value="Genomic_DNA"/>
</dbReference>
<reference evidence="3 4" key="1">
    <citation type="submission" date="2024-04" db="EMBL/GenBank/DDBJ databases">
        <title>Okeanomitos corallinicola gen. &amp; sp. nov. (Nostocales, Cyanobacteria), a new toxic marine heterocyst-forming cyanobacterium from a coral reef.</title>
        <authorList>
            <person name="Li H."/>
            <person name="Li R."/>
            <person name="Kang J."/>
            <person name="Hii K.S."/>
            <person name="Mohamed H.F."/>
            <person name="Xu X."/>
            <person name="Luo Z."/>
        </authorList>
    </citation>
    <scope>NUCLEOTIDE SEQUENCE [LARGE SCALE GENOMIC DNA]</scope>
    <source>
        <strain evidence="3 4">TIOX110</strain>
    </source>
</reference>
<name>A0ABZ2UR31_9CYAN</name>
<evidence type="ECO:0000313" key="3">
    <source>
        <dbReference type="EMBL" id="WZB87436.1"/>
    </source>
</evidence>
<dbReference type="Proteomes" id="UP001483337">
    <property type="component" value="Chromosome"/>
</dbReference>
<dbReference type="RefSeq" id="WP_353930349.1">
    <property type="nucleotide sequence ID" value="NZ_CP150886.1"/>
</dbReference>
<dbReference type="CDD" id="cd20736">
    <property type="entry name" value="PoNe_Nuclease"/>
    <property type="match status" value="1"/>
</dbReference>
<evidence type="ECO:0000313" key="4">
    <source>
        <dbReference type="Proteomes" id="UP001483337"/>
    </source>
</evidence>
<dbReference type="SUPFAM" id="SSF52980">
    <property type="entry name" value="Restriction endonuclease-like"/>
    <property type="match status" value="1"/>
</dbReference>
<sequence>MPKLPPFHYADIGDLGEDLVTQWLKSTGWKILHRRFSCRWGEIDIIAEYVDQKVTDVSQQPQNPENSILAFIEVKTRSTGNWDAGGRNSITIKKQKKLCQTAGIFLAKYPEKAHYSCRFDVALVFSQPLSKQLEQKTALPYLAKVSTGTYYLTLLEYIPAAFDVPTEL</sequence>
<dbReference type="Gene3D" id="3.40.1350.10">
    <property type="match status" value="1"/>
</dbReference>
<dbReference type="PANTHER" id="PTHR34039">
    <property type="entry name" value="UPF0102 PROTEIN YRAN"/>
    <property type="match status" value="1"/>
</dbReference>
<accession>A0ABZ2UR31</accession>
<dbReference type="InterPro" id="IPR011335">
    <property type="entry name" value="Restrct_endonuc-II-like"/>
</dbReference>
<keyword evidence="4" id="KW-1185">Reference proteome</keyword>
<dbReference type="NCBIfam" id="TIGR00252">
    <property type="entry name" value="YraN family protein"/>
    <property type="match status" value="1"/>
</dbReference>
<proteinExistence type="inferred from homology"/>
<dbReference type="HAMAP" id="MF_00048">
    <property type="entry name" value="UPF0102"/>
    <property type="match status" value="1"/>
</dbReference>
<comment type="similarity">
    <text evidence="1 2">Belongs to the UPF0102 family.</text>
</comment>
<dbReference type="Pfam" id="PF02021">
    <property type="entry name" value="UPF0102"/>
    <property type="match status" value="1"/>
</dbReference>
<gene>
    <name evidence="3" type="ORF">WJM97_18995</name>
</gene>
<protein>
    <recommendedName>
        <fullName evidence="2">UPF0102 protein WJM97_18995</fullName>
    </recommendedName>
</protein>
<dbReference type="InterPro" id="IPR003509">
    <property type="entry name" value="UPF0102_YraN-like"/>
</dbReference>